<dbReference type="EMBL" id="VORO01000016">
    <property type="protein sequence ID" value="TXD88148.1"/>
    <property type="molecule type" value="Genomic_DNA"/>
</dbReference>
<dbReference type="RefSeq" id="WP_147087156.1">
    <property type="nucleotide sequence ID" value="NZ_VORM01000015.1"/>
</dbReference>
<comment type="caution">
    <text evidence="2">The sequence shown here is derived from an EMBL/GenBank/DDBJ whole genome shotgun (WGS) entry which is preliminary data.</text>
</comment>
<organism evidence="2 3">
    <name type="scientific">Subsaximicrobium wynnwilliamsii</name>
    <dbReference type="NCBI Taxonomy" id="291179"/>
    <lineage>
        <taxon>Bacteria</taxon>
        <taxon>Pseudomonadati</taxon>
        <taxon>Bacteroidota</taxon>
        <taxon>Flavobacteriia</taxon>
        <taxon>Flavobacteriales</taxon>
        <taxon>Flavobacteriaceae</taxon>
        <taxon>Subsaximicrobium</taxon>
    </lineage>
</organism>
<feature type="transmembrane region" description="Helical" evidence="1">
    <location>
        <begin position="12"/>
        <end position="35"/>
    </location>
</feature>
<accession>A0A5C6ZEB6</accession>
<protein>
    <submittedName>
        <fullName evidence="2">DUF2975 domain-containing protein</fullName>
    </submittedName>
</protein>
<name>A0A5C6ZEB6_9FLAO</name>
<keyword evidence="1" id="KW-0812">Transmembrane</keyword>
<proteinExistence type="predicted"/>
<dbReference type="AlphaFoldDB" id="A0A5C6ZEB6"/>
<dbReference type="Pfam" id="PF11188">
    <property type="entry name" value="DUF2975"/>
    <property type="match status" value="1"/>
</dbReference>
<evidence type="ECO:0000313" key="3">
    <source>
        <dbReference type="Proteomes" id="UP000321578"/>
    </source>
</evidence>
<evidence type="ECO:0000256" key="1">
    <source>
        <dbReference type="SAM" id="Phobius"/>
    </source>
</evidence>
<feature type="transmembrane region" description="Helical" evidence="1">
    <location>
        <begin position="131"/>
        <end position="151"/>
    </location>
</feature>
<gene>
    <name evidence="2" type="ORF">ESY86_13685</name>
</gene>
<sequence>MRKLTILKSLVDFIWIITCIPLIPILLFFAVYIFINDEAISLFINSGDGAMDFSSVWTKVFLILLFVLIYVVIYCVYLFRKTLRTFQQRKPFSTAVIDNFNTIGKLLVISGISFSLLVFSYKLVFKAKFEISLGVTPYLGIVCLGLFFLVLSEVFKIAKTAKEENELTV</sequence>
<feature type="transmembrane region" description="Helical" evidence="1">
    <location>
        <begin position="55"/>
        <end position="79"/>
    </location>
</feature>
<keyword evidence="1" id="KW-1133">Transmembrane helix</keyword>
<evidence type="ECO:0000313" key="2">
    <source>
        <dbReference type="EMBL" id="TXD88148.1"/>
    </source>
</evidence>
<reference evidence="2 3" key="1">
    <citation type="submission" date="2019-08" db="EMBL/GenBank/DDBJ databases">
        <title>Genomes of Subsaximicrobium wynnwilliamsii strains.</title>
        <authorList>
            <person name="Bowman J.P."/>
        </authorList>
    </citation>
    <scope>NUCLEOTIDE SEQUENCE [LARGE SCALE GENOMIC DNA]</scope>
    <source>
        <strain evidence="2 3">2-80-2</strain>
    </source>
</reference>
<keyword evidence="1" id="KW-0472">Membrane</keyword>
<dbReference type="OrthoDB" id="1448668at2"/>
<dbReference type="InterPro" id="IPR021354">
    <property type="entry name" value="DUF2975"/>
</dbReference>
<dbReference type="Proteomes" id="UP000321578">
    <property type="component" value="Unassembled WGS sequence"/>
</dbReference>
<feature type="transmembrane region" description="Helical" evidence="1">
    <location>
        <begin position="100"/>
        <end position="119"/>
    </location>
</feature>
<keyword evidence="3" id="KW-1185">Reference proteome</keyword>